<keyword evidence="1" id="KW-0812">Transmembrane</keyword>
<keyword evidence="1" id="KW-1133">Transmembrane helix</keyword>
<feature type="transmembrane region" description="Helical" evidence="1">
    <location>
        <begin position="79"/>
        <end position="98"/>
    </location>
</feature>
<dbReference type="AlphaFoldDB" id="A0A8H8BSR4"/>
<evidence type="ECO:0000256" key="1">
    <source>
        <dbReference type="SAM" id="Phobius"/>
    </source>
</evidence>
<feature type="transmembrane region" description="Helical" evidence="1">
    <location>
        <begin position="187"/>
        <end position="212"/>
    </location>
</feature>
<feature type="transmembrane region" description="Helical" evidence="1">
    <location>
        <begin position="252"/>
        <end position="271"/>
    </location>
</feature>
<gene>
    <name evidence="2" type="ORF">IFR04_004554</name>
</gene>
<dbReference type="EMBL" id="JAFJYH010000051">
    <property type="protein sequence ID" value="KAG4422288.1"/>
    <property type="molecule type" value="Genomic_DNA"/>
</dbReference>
<dbReference type="OrthoDB" id="3945378at2759"/>
<sequence>MENNQGYALSCQTARASDYYGLGVRLGIYFTWLQTWIANTFLSSEISGAADTNTIFLLVLLIAMIKCSSTNMLEQIDGLILMHLSGGFIFGTFSIWGYRTRQYIESGPKAIRFFGGFGTHSRLIVSLAVSVYGLWYWLYAVTGGLIAMGSKEEVGELAVMPLNSPNCQTLFTFMFGKVRADGGIRTFYIVVCTGCCFYFGTMLLASSIAGWARVNKMLELFKQQRWADTSRLRFATGFNYRELELIFKSLRILNFVWLIYSALLIEFSLNFNNVTAVLKGRNNGNELHLPAQLLPLLMGTFGLVRILYLVFESKRSPEDTEPSLSNSSPPHRSRTLRARNFLLAFSPAMSWDSVATKYDPDEIDEIERGRAWPVRYLVAWLPWLSLLEYFQEPHNTTKGKSLSYQSYQSGFSQEYRMVDLAQPAKLGQDRERHLEP</sequence>
<keyword evidence="3" id="KW-1185">Reference proteome</keyword>
<reference evidence="2" key="1">
    <citation type="submission" date="2021-02" db="EMBL/GenBank/DDBJ databases">
        <title>Genome sequence Cadophora malorum strain M34.</title>
        <authorList>
            <person name="Stefanovic E."/>
            <person name="Vu D."/>
            <person name="Scully C."/>
            <person name="Dijksterhuis J."/>
            <person name="Roader J."/>
            <person name="Houbraken J."/>
        </authorList>
    </citation>
    <scope>NUCLEOTIDE SEQUENCE</scope>
    <source>
        <strain evidence="2">M34</strain>
    </source>
</reference>
<comment type="caution">
    <text evidence="2">The sequence shown here is derived from an EMBL/GenBank/DDBJ whole genome shotgun (WGS) entry which is preliminary data.</text>
</comment>
<organism evidence="2 3">
    <name type="scientific">Cadophora malorum</name>
    <dbReference type="NCBI Taxonomy" id="108018"/>
    <lineage>
        <taxon>Eukaryota</taxon>
        <taxon>Fungi</taxon>
        <taxon>Dikarya</taxon>
        <taxon>Ascomycota</taxon>
        <taxon>Pezizomycotina</taxon>
        <taxon>Leotiomycetes</taxon>
        <taxon>Helotiales</taxon>
        <taxon>Ploettnerulaceae</taxon>
        <taxon>Cadophora</taxon>
    </lineage>
</organism>
<evidence type="ECO:0000313" key="2">
    <source>
        <dbReference type="EMBL" id="KAG4422288.1"/>
    </source>
</evidence>
<protein>
    <submittedName>
        <fullName evidence="2">Uncharacterized protein</fullName>
    </submittedName>
</protein>
<name>A0A8H8BSR4_9HELO</name>
<feature type="transmembrane region" description="Helical" evidence="1">
    <location>
        <begin position="20"/>
        <end position="42"/>
    </location>
</feature>
<evidence type="ECO:0000313" key="3">
    <source>
        <dbReference type="Proteomes" id="UP000664132"/>
    </source>
</evidence>
<feature type="transmembrane region" description="Helical" evidence="1">
    <location>
        <begin position="54"/>
        <end position="73"/>
    </location>
</feature>
<accession>A0A8H8BSR4</accession>
<feature type="transmembrane region" description="Helical" evidence="1">
    <location>
        <begin position="291"/>
        <end position="311"/>
    </location>
</feature>
<feature type="transmembrane region" description="Helical" evidence="1">
    <location>
        <begin position="119"/>
        <end position="138"/>
    </location>
</feature>
<dbReference type="Proteomes" id="UP000664132">
    <property type="component" value="Unassembled WGS sequence"/>
</dbReference>
<keyword evidence="1" id="KW-0472">Membrane</keyword>
<proteinExistence type="predicted"/>